<dbReference type="InterPro" id="IPR011990">
    <property type="entry name" value="TPR-like_helical_dom_sf"/>
</dbReference>
<dbReference type="SUPFAM" id="SSF48452">
    <property type="entry name" value="TPR-like"/>
    <property type="match status" value="1"/>
</dbReference>
<proteinExistence type="predicted"/>
<accession>A0ABS0GDG1</accession>
<dbReference type="EMBL" id="JADPMR010000001">
    <property type="protein sequence ID" value="MBF9000442.1"/>
    <property type="molecule type" value="Genomic_DNA"/>
</dbReference>
<name>A0ABS0GDG1_9VIBR</name>
<organism evidence="1 2">
    <name type="scientific">Vibrio nitrifigilis</name>
    <dbReference type="NCBI Taxonomy" id="2789781"/>
    <lineage>
        <taxon>Bacteria</taxon>
        <taxon>Pseudomonadati</taxon>
        <taxon>Pseudomonadota</taxon>
        <taxon>Gammaproteobacteria</taxon>
        <taxon>Vibrionales</taxon>
        <taxon>Vibrionaceae</taxon>
        <taxon>Vibrio</taxon>
    </lineage>
</organism>
<comment type="caution">
    <text evidence="1">The sequence shown here is derived from an EMBL/GenBank/DDBJ whole genome shotgun (WGS) entry which is preliminary data.</text>
</comment>
<keyword evidence="2" id="KW-1185">Reference proteome</keyword>
<reference evidence="1 2" key="1">
    <citation type="submission" date="2020-11" db="EMBL/GenBank/DDBJ databases">
        <title>Vibrio nitrifigilis sp. nov., a marine nitrogen-fixing bacterium isolated from the lagoon sediment of an islet inside an atoll.</title>
        <authorList>
            <person name="Wang L.-T."/>
            <person name="Shieh W.Y."/>
        </authorList>
    </citation>
    <scope>NUCLEOTIDE SEQUENCE [LARGE SCALE GENOMIC DNA]</scope>
    <source>
        <strain evidence="1 2">NFV-1</strain>
    </source>
</reference>
<evidence type="ECO:0000313" key="2">
    <source>
        <dbReference type="Proteomes" id="UP000597206"/>
    </source>
</evidence>
<sequence length="328" mass="37964">MRKIIIFLFLYIINFVTYSSILSDNELALSLTNTENVPLNTKEFKTINGDIDIKINKSPKNNSYEDRSGFTMPSTQDITININDGLFVKKFYDIPSYGQFIKFNYCLDSNNVIILSIILKNGDFSKTFGAYLDHKPLLLKIKKDKLENLTEKHPNLFKDDDGRTYTSTSGVVYPYISSKSILNRLVSKEICVSNLPIDEKIISSDQTISPPMASKLAEEGKNLPLNNLLEIIDEYPVSIKNVVDYNNIGYFLYKNKNYKSSKFILEYILQIFPKRTVAYINLGDTYWKLGEINEAKHMYKYYIYFMKKEGKESKIPTYVLERKTTEVK</sequence>
<dbReference type="Gene3D" id="1.25.40.10">
    <property type="entry name" value="Tetratricopeptide repeat domain"/>
    <property type="match status" value="1"/>
</dbReference>
<evidence type="ECO:0000313" key="1">
    <source>
        <dbReference type="EMBL" id="MBF9000442.1"/>
    </source>
</evidence>
<dbReference type="RefSeq" id="WP_196123119.1">
    <property type="nucleotide sequence ID" value="NZ_JADPMR010000001.1"/>
</dbReference>
<protein>
    <submittedName>
        <fullName evidence="1">Tetratricopeptide repeat protein</fullName>
    </submittedName>
</protein>
<dbReference type="Proteomes" id="UP000597206">
    <property type="component" value="Unassembled WGS sequence"/>
</dbReference>
<gene>
    <name evidence="1" type="ORF">I1A42_07700</name>
</gene>